<protein>
    <submittedName>
        <fullName evidence="2">Glycosyl transferase</fullName>
    </submittedName>
</protein>
<dbReference type="GO" id="GO:0016740">
    <property type="term" value="F:transferase activity"/>
    <property type="evidence" value="ECO:0007669"/>
    <property type="project" value="UniProtKB-KW"/>
</dbReference>
<comment type="caution">
    <text evidence="2">The sequence shown here is derived from an EMBL/GenBank/DDBJ whole genome shotgun (WGS) entry which is preliminary data.</text>
</comment>
<reference evidence="2" key="2">
    <citation type="submission" date="2020-09" db="EMBL/GenBank/DDBJ databases">
        <authorList>
            <person name="Sun Q."/>
            <person name="Ohkuma M."/>
        </authorList>
    </citation>
    <scope>NUCLEOTIDE SEQUENCE</scope>
    <source>
        <strain evidence="2">JCM 17820</strain>
    </source>
</reference>
<dbReference type="Gene3D" id="3.90.550.10">
    <property type="entry name" value="Spore Coat Polysaccharide Biosynthesis Protein SpsA, Chain A"/>
    <property type="match status" value="1"/>
</dbReference>
<dbReference type="InterPro" id="IPR050834">
    <property type="entry name" value="Glycosyltransf_2"/>
</dbReference>
<dbReference type="CDD" id="cd00761">
    <property type="entry name" value="Glyco_tranf_GTA_type"/>
    <property type="match status" value="1"/>
</dbReference>
<name>A0A830GLT6_9EURY</name>
<dbReference type="InterPro" id="IPR029044">
    <property type="entry name" value="Nucleotide-diphossugar_trans"/>
</dbReference>
<evidence type="ECO:0000313" key="3">
    <source>
        <dbReference type="Proteomes" id="UP000605784"/>
    </source>
</evidence>
<dbReference type="Pfam" id="PF00535">
    <property type="entry name" value="Glycos_transf_2"/>
    <property type="match status" value="1"/>
</dbReference>
<accession>A0A830GLT6</accession>
<dbReference type="AlphaFoldDB" id="A0A830GLT6"/>
<keyword evidence="2" id="KW-0808">Transferase</keyword>
<dbReference type="PANTHER" id="PTHR43685:SF2">
    <property type="entry name" value="GLYCOSYLTRANSFERASE 2-LIKE DOMAIN-CONTAINING PROTEIN"/>
    <property type="match status" value="1"/>
</dbReference>
<evidence type="ECO:0000259" key="1">
    <source>
        <dbReference type="Pfam" id="PF00535"/>
    </source>
</evidence>
<dbReference type="InterPro" id="IPR001173">
    <property type="entry name" value="Glyco_trans_2-like"/>
</dbReference>
<organism evidence="2 3">
    <name type="scientific">Haloarcula pellucida</name>
    <dbReference type="NCBI Taxonomy" id="1427151"/>
    <lineage>
        <taxon>Archaea</taxon>
        <taxon>Methanobacteriati</taxon>
        <taxon>Methanobacteriota</taxon>
        <taxon>Stenosarchaea group</taxon>
        <taxon>Halobacteria</taxon>
        <taxon>Halobacteriales</taxon>
        <taxon>Haloarculaceae</taxon>
        <taxon>Haloarcula</taxon>
    </lineage>
</organism>
<dbReference type="EMBL" id="BMOU01000003">
    <property type="protein sequence ID" value="GGN94170.1"/>
    <property type="molecule type" value="Genomic_DNA"/>
</dbReference>
<gene>
    <name evidence="2" type="ORF">GCM10009030_20290</name>
</gene>
<reference evidence="2" key="1">
    <citation type="journal article" date="2014" name="Int. J. Syst. Evol. Microbiol.">
        <title>Complete genome sequence of Corynebacterium casei LMG S-19264T (=DSM 44701T), isolated from a smear-ripened cheese.</title>
        <authorList>
            <consortium name="US DOE Joint Genome Institute (JGI-PGF)"/>
            <person name="Walter F."/>
            <person name="Albersmeier A."/>
            <person name="Kalinowski J."/>
            <person name="Ruckert C."/>
        </authorList>
    </citation>
    <scope>NUCLEOTIDE SEQUENCE</scope>
    <source>
        <strain evidence="2">JCM 17820</strain>
    </source>
</reference>
<dbReference type="Proteomes" id="UP000605784">
    <property type="component" value="Unassembled WGS sequence"/>
</dbReference>
<dbReference type="SUPFAM" id="SSF53448">
    <property type="entry name" value="Nucleotide-diphospho-sugar transferases"/>
    <property type="match status" value="1"/>
</dbReference>
<evidence type="ECO:0000313" key="2">
    <source>
        <dbReference type="EMBL" id="GGN94170.1"/>
    </source>
</evidence>
<keyword evidence="3" id="KW-1185">Reference proteome</keyword>
<dbReference type="PANTHER" id="PTHR43685">
    <property type="entry name" value="GLYCOSYLTRANSFERASE"/>
    <property type="match status" value="1"/>
</dbReference>
<sequence length="305" mass="33638">MPTVSVVIPTYNRSDVLPRAVDSVLEQTYEDFELVVVDDGSDDGTLSLLDTYDDPRLRVVTHGTNRGANVARNTGIEHVHGEFVAFLDSDDEWHPEKLGRQLARYQSAPEECVAVYCDFEYDLDGTKGRLLSVAASVLSEADDDDRPKEGGKELSGEILADYLHSGAGSTLLVETSVARAIDGFDEELDRFQDPDFLLRVIQEGYLGYVDRPLVTRHETGSPPAETVERADEQFIAKHASLVRAAERDGYSVQEAHDLLLTKLYLQEGAFLDAARYLRNARLEPRHVPGVLWSAGSGLRDAASSA</sequence>
<feature type="domain" description="Glycosyltransferase 2-like" evidence="1">
    <location>
        <begin position="5"/>
        <end position="122"/>
    </location>
</feature>
<dbReference type="RefSeq" id="WP_188997075.1">
    <property type="nucleotide sequence ID" value="NZ_BMOU01000003.1"/>
</dbReference>
<proteinExistence type="predicted"/>